<comment type="caution">
    <text evidence="1">The sequence shown here is derived from an EMBL/GenBank/DDBJ whole genome shotgun (WGS) entry which is preliminary data.</text>
</comment>
<organism evidence="1 2">
    <name type="scientific">Brassica cretica</name>
    <name type="common">Mustard</name>
    <dbReference type="NCBI Taxonomy" id="69181"/>
    <lineage>
        <taxon>Eukaryota</taxon>
        <taxon>Viridiplantae</taxon>
        <taxon>Streptophyta</taxon>
        <taxon>Embryophyta</taxon>
        <taxon>Tracheophyta</taxon>
        <taxon>Spermatophyta</taxon>
        <taxon>Magnoliopsida</taxon>
        <taxon>eudicotyledons</taxon>
        <taxon>Gunneridae</taxon>
        <taxon>Pentapetalae</taxon>
        <taxon>rosids</taxon>
        <taxon>malvids</taxon>
        <taxon>Brassicales</taxon>
        <taxon>Brassicaceae</taxon>
        <taxon>Brassiceae</taxon>
        <taxon>Brassica</taxon>
    </lineage>
</organism>
<evidence type="ECO:0000313" key="2">
    <source>
        <dbReference type="Proteomes" id="UP000712600"/>
    </source>
</evidence>
<reference evidence="1" key="1">
    <citation type="submission" date="2019-12" db="EMBL/GenBank/DDBJ databases">
        <title>Genome sequencing and annotation of Brassica cretica.</title>
        <authorList>
            <person name="Studholme D.J."/>
            <person name="Sarris P."/>
        </authorList>
    </citation>
    <scope>NUCLEOTIDE SEQUENCE</scope>
    <source>
        <strain evidence="1">PFS-109/04</strain>
        <tissue evidence="1">Leaf</tissue>
    </source>
</reference>
<proteinExistence type="predicted"/>
<gene>
    <name evidence="1" type="ORF">F2Q69_00048731</name>
</gene>
<dbReference type="EMBL" id="QGKX02001347">
    <property type="protein sequence ID" value="KAF3527018.1"/>
    <property type="molecule type" value="Genomic_DNA"/>
</dbReference>
<name>A0A8S9Q0D3_BRACR</name>
<protein>
    <submittedName>
        <fullName evidence="1">Uncharacterized protein</fullName>
    </submittedName>
</protein>
<dbReference type="AlphaFoldDB" id="A0A8S9Q0D3"/>
<accession>A0A8S9Q0D3</accession>
<dbReference type="Proteomes" id="UP000712600">
    <property type="component" value="Unassembled WGS sequence"/>
</dbReference>
<sequence>MRQFWLYGDLDMKLKAKSDDVLEDGSRSSVLNGQDSDGCKDNECVGLRHIIKYYGMVKDRGCGGVSASKGSTKLLERFSCRWSTEVRRFQRMVSSRRERVNRKGVTVFSIGFMGDANLKKTKIQGQKEMLTGSVTGWFSSDGKSGGCSEAGFWVSKNCFSSIGAKELHSQGQRRSQTALGLRTSEVYLCLWSITRKKEVLIGFETEPDANTKSGVIPSTYKDKSQEHYKRQWCETWLKGEVSGMNQGLLQVEACMIQGPLQVIQGSLFLKSVHMTRDKWLAYESCCKKKGIQMMKTQDQ</sequence>
<evidence type="ECO:0000313" key="1">
    <source>
        <dbReference type="EMBL" id="KAF3527018.1"/>
    </source>
</evidence>